<feature type="region of interest" description="Disordered" evidence="1">
    <location>
        <begin position="137"/>
        <end position="157"/>
    </location>
</feature>
<keyword evidence="2" id="KW-0732">Signal</keyword>
<feature type="compositionally biased region" description="Polar residues" evidence="1">
    <location>
        <begin position="146"/>
        <end position="157"/>
    </location>
</feature>
<evidence type="ECO:0000256" key="2">
    <source>
        <dbReference type="SAM" id="SignalP"/>
    </source>
</evidence>
<dbReference type="EMBL" id="ML978070">
    <property type="protein sequence ID" value="KAF2014431.1"/>
    <property type="molecule type" value="Genomic_DNA"/>
</dbReference>
<name>A0A6A5XNT8_9PLEO</name>
<dbReference type="Proteomes" id="UP000799778">
    <property type="component" value="Unassembled WGS sequence"/>
</dbReference>
<evidence type="ECO:0000313" key="4">
    <source>
        <dbReference type="Proteomes" id="UP000799778"/>
    </source>
</evidence>
<organism evidence="3 4">
    <name type="scientific">Aaosphaeria arxii CBS 175.79</name>
    <dbReference type="NCBI Taxonomy" id="1450172"/>
    <lineage>
        <taxon>Eukaryota</taxon>
        <taxon>Fungi</taxon>
        <taxon>Dikarya</taxon>
        <taxon>Ascomycota</taxon>
        <taxon>Pezizomycotina</taxon>
        <taxon>Dothideomycetes</taxon>
        <taxon>Pleosporomycetidae</taxon>
        <taxon>Pleosporales</taxon>
        <taxon>Pleosporales incertae sedis</taxon>
        <taxon>Aaosphaeria</taxon>
    </lineage>
</organism>
<dbReference type="RefSeq" id="XP_033382770.1">
    <property type="nucleotide sequence ID" value="XM_033525973.1"/>
</dbReference>
<keyword evidence="4" id="KW-1185">Reference proteome</keyword>
<feature type="chain" id="PRO_5025493200" evidence="2">
    <location>
        <begin position="17"/>
        <end position="157"/>
    </location>
</feature>
<evidence type="ECO:0000313" key="3">
    <source>
        <dbReference type="EMBL" id="KAF2014431.1"/>
    </source>
</evidence>
<dbReference type="GeneID" id="54283370"/>
<gene>
    <name evidence="3" type="ORF">BU24DRAFT_410177</name>
</gene>
<proteinExistence type="predicted"/>
<evidence type="ECO:0000256" key="1">
    <source>
        <dbReference type="SAM" id="MobiDB-lite"/>
    </source>
</evidence>
<sequence length="157" mass="16601">MKATIAFSALASSVLAAPFQLVVSKAANSVDELKDKTIAFQHSVLLVADNVRYGVRRQRHTVHPERNSSDGLTTGFTTARDNTIKFGVEKTYAQGTFEGATLSSPGGLLLSVLALLLHWTVLGVTLACQMTISTGQEIPAEGGGQQNKSGGISLSRK</sequence>
<accession>A0A6A5XNT8</accession>
<reference evidence="3" key="1">
    <citation type="journal article" date="2020" name="Stud. Mycol.">
        <title>101 Dothideomycetes genomes: a test case for predicting lifestyles and emergence of pathogens.</title>
        <authorList>
            <person name="Haridas S."/>
            <person name="Albert R."/>
            <person name="Binder M."/>
            <person name="Bloem J."/>
            <person name="Labutti K."/>
            <person name="Salamov A."/>
            <person name="Andreopoulos B."/>
            <person name="Baker S."/>
            <person name="Barry K."/>
            <person name="Bills G."/>
            <person name="Bluhm B."/>
            <person name="Cannon C."/>
            <person name="Castanera R."/>
            <person name="Culley D."/>
            <person name="Daum C."/>
            <person name="Ezra D."/>
            <person name="Gonzalez J."/>
            <person name="Henrissat B."/>
            <person name="Kuo A."/>
            <person name="Liang C."/>
            <person name="Lipzen A."/>
            <person name="Lutzoni F."/>
            <person name="Magnuson J."/>
            <person name="Mondo S."/>
            <person name="Nolan M."/>
            <person name="Ohm R."/>
            <person name="Pangilinan J."/>
            <person name="Park H.-J."/>
            <person name="Ramirez L."/>
            <person name="Alfaro M."/>
            <person name="Sun H."/>
            <person name="Tritt A."/>
            <person name="Yoshinaga Y."/>
            <person name="Zwiers L.-H."/>
            <person name="Turgeon B."/>
            <person name="Goodwin S."/>
            <person name="Spatafora J."/>
            <person name="Crous P."/>
            <person name="Grigoriev I."/>
        </authorList>
    </citation>
    <scope>NUCLEOTIDE SEQUENCE</scope>
    <source>
        <strain evidence="3">CBS 175.79</strain>
    </source>
</reference>
<feature type="signal peptide" evidence="2">
    <location>
        <begin position="1"/>
        <end position="16"/>
    </location>
</feature>
<protein>
    <submittedName>
        <fullName evidence="3">Uncharacterized protein</fullName>
    </submittedName>
</protein>
<dbReference type="AlphaFoldDB" id="A0A6A5XNT8"/>